<dbReference type="AlphaFoldDB" id="F0X2P3"/>
<evidence type="ECO:0000313" key="1">
    <source>
        <dbReference type="EMBL" id="CCA28167.1"/>
    </source>
</evidence>
<gene>
    <name evidence="1" type="primary">AlNc14C1382G12921</name>
    <name evidence="1" type="ORF">ALNC14_143110</name>
</gene>
<reference evidence="1" key="2">
    <citation type="submission" date="2011-02" db="EMBL/GenBank/DDBJ databases">
        <authorList>
            <person name="MacLean D."/>
        </authorList>
    </citation>
    <scope>NUCLEOTIDE SEQUENCE</scope>
</reference>
<dbReference type="EMBL" id="FR824990">
    <property type="protein sequence ID" value="CCA28167.1"/>
    <property type="molecule type" value="Genomic_DNA"/>
</dbReference>
<proteinExistence type="predicted"/>
<organism evidence="1">
    <name type="scientific">Albugo laibachii Nc14</name>
    <dbReference type="NCBI Taxonomy" id="890382"/>
    <lineage>
        <taxon>Eukaryota</taxon>
        <taxon>Sar</taxon>
        <taxon>Stramenopiles</taxon>
        <taxon>Oomycota</taxon>
        <taxon>Peronosporomycetes</taxon>
        <taxon>Albuginales</taxon>
        <taxon>Albuginaceae</taxon>
        <taxon>Albugo</taxon>
    </lineage>
</organism>
<accession>F0X2P3</accession>
<protein>
    <submittedName>
        <fullName evidence="1">AlNc14C1382G12921 protein</fullName>
    </submittedName>
</protein>
<reference evidence="1" key="1">
    <citation type="journal article" date="2011" name="PLoS Biol.">
        <title>Gene gain and loss during evolution of obligate parasitism in the white rust pathogen of Arabidopsis thaliana.</title>
        <authorList>
            <person name="Kemen E."/>
            <person name="Gardiner A."/>
            <person name="Schultz-Larsen T."/>
            <person name="Kemen A.C."/>
            <person name="Balmuth A.L."/>
            <person name="Robert-Seilaniantz A."/>
            <person name="Bailey K."/>
            <person name="Holub E."/>
            <person name="Studholme D.J."/>
            <person name="Maclean D."/>
            <person name="Jones J.D."/>
        </authorList>
    </citation>
    <scope>NUCLEOTIDE SEQUENCE</scope>
</reference>
<sequence length="49" mass="5802">MGDVLRYKATHVMLTFWSKGLLFLFAKSTTLHVKNAYLINWGLLEWKRC</sequence>
<name>F0X2P3_9STRA</name>
<dbReference type="HOGENOM" id="CLU_3145603_0_0_1"/>